<evidence type="ECO:0000259" key="1">
    <source>
        <dbReference type="PROSITE" id="PS50035"/>
    </source>
</evidence>
<gene>
    <name evidence="2" type="ORF">VA613_07055</name>
</gene>
<dbReference type="CDD" id="cd09111">
    <property type="entry name" value="PLDc_ymdC_like_1"/>
    <property type="match status" value="1"/>
</dbReference>
<dbReference type="CDD" id="cd09113">
    <property type="entry name" value="PLDc_ymdC_like_2"/>
    <property type="match status" value="1"/>
</dbReference>
<name>A0ABZ1CMQ1_9PROT</name>
<dbReference type="SUPFAM" id="SSF56024">
    <property type="entry name" value="Phospholipase D/nuclease"/>
    <property type="match status" value="2"/>
</dbReference>
<reference evidence="2 3" key="1">
    <citation type="submission" date="2023-12" db="EMBL/GenBank/DDBJ databases">
        <title>Thiobacillus sedimentum sp. nov., a chemolithoautotrophic sulfur-oxidizing bacterium isolated from freshwater sediment.</title>
        <authorList>
            <person name="Luo J."/>
            <person name="Dai C."/>
        </authorList>
    </citation>
    <scope>NUCLEOTIDE SEQUENCE [LARGE SCALE GENOMIC DNA]</scope>
    <source>
        <strain evidence="2 3">SCUT-2</strain>
    </source>
</reference>
<dbReference type="Proteomes" id="UP001334732">
    <property type="component" value="Chromosome"/>
</dbReference>
<dbReference type="Gene3D" id="3.30.870.10">
    <property type="entry name" value="Endonuclease Chain A"/>
    <property type="match status" value="2"/>
</dbReference>
<dbReference type="PROSITE" id="PS50035">
    <property type="entry name" value="PLD"/>
    <property type="match status" value="2"/>
</dbReference>
<dbReference type="PANTHER" id="PTHR21248:SF12">
    <property type="entry name" value="CARDIOLIPIN SYNTHASE C"/>
    <property type="match status" value="1"/>
</dbReference>
<dbReference type="PANTHER" id="PTHR21248">
    <property type="entry name" value="CARDIOLIPIN SYNTHASE"/>
    <property type="match status" value="1"/>
</dbReference>
<evidence type="ECO:0000313" key="3">
    <source>
        <dbReference type="Proteomes" id="UP001334732"/>
    </source>
</evidence>
<proteinExistence type="predicted"/>
<dbReference type="EMBL" id="CP141769">
    <property type="protein sequence ID" value="WRS40629.1"/>
    <property type="molecule type" value="Genomic_DNA"/>
</dbReference>
<feature type="domain" description="PLD phosphodiesterase" evidence="1">
    <location>
        <begin position="460"/>
        <end position="487"/>
    </location>
</feature>
<dbReference type="InterPro" id="IPR025202">
    <property type="entry name" value="PLD-like_dom"/>
</dbReference>
<organism evidence="2 3">
    <name type="scientific">Thiobacillus sedimenti</name>
    <dbReference type="NCBI Taxonomy" id="3110231"/>
    <lineage>
        <taxon>Bacteria</taxon>
        <taxon>Pseudomonadati</taxon>
        <taxon>Pseudomonadota</taxon>
        <taxon>Betaproteobacteria</taxon>
        <taxon>Nitrosomonadales</taxon>
        <taxon>Thiobacillaceae</taxon>
        <taxon>Thiobacillus</taxon>
    </lineage>
</organism>
<dbReference type="SMART" id="SM00155">
    <property type="entry name" value="PLDc"/>
    <property type="match status" value="2"/>
</dbReference>
<protein>
    <submittedName>
        <fullName evidence="2">Phospholipase D family protein</fullName>
    </submittedName>
</protein>
<dbReference type="Pfam" id="PF13091">
    <property type="entry name" value="PLDc_2"/>
    <property type="match status" value="2"/>
</dbReference>
<dbReference type="RefSeq" id="WP_324781156.1">
    <property type="nucleotide sequence ID" value="NZ_CP141769.1"/>
</dbReference>
<accession>A0ABZ1CMQ1</accession>
<evidence type="ECO:0000313" key="2">
    <source>
        <dbReference type="EMBL" id="WRS40629.1"/>
    </source>
</evidence>
<dbReference type="InterPro" id="IPR001736">
    <property type="entry name" value="PLipase_D/transphosphatidylase"/>
</dbReference>
<keyword evidence="3" id="KW-1185">Reference proteome</keyword>
<sequence length="571" mass="63727">MGTRIETEYRARALRLPSQTASRRLAMLALLSLLGACSSLPPGADYPRQASTAFGHPDATRFGRHFAAAAHAHPGQSGFYILSAGEDGFLIRMQIIQAAQRTLDLQYFAFHADQTGKLLTDAILHAADRGVRVRLLIDDGETLDGDEQIAALEAHPNIQIRYYNPFRYRGTARFFRGLEFMFNADRLDYRMHNKLFVADNAIALVGGRNIGDMYFQIDPDGQYADDDVFAAGPIVQQLSSSFDRFWNNPLSIPQQALKVDPEAQAAGEPDDLADDRIEAAGEKSQERVDERKELATHRRKLAAHREALKDEGVDYVTRIASGEPLNGILSGRLPLVWARAKLLYDSPDKKDLERGNMVGKLMFPSVFDEASKTQHELLMITPYLVPGEDGMKLFRILRARRVRVRILTTSLESSTVLPAQAGYMHYRIPLLEEGIELYETRALLGSTRGSGEKRVIADAGNFSLHAKLLVFDQKSVFIGSMNFDQRSMHLNTEIGLIIDSPELAHQVAARFNAMTQPENAYRLILSGDSGHLVWRTRVGGKMVDYAEEPARSPCQRFEVKALSQLPLDGEL</sequence>
<feature type="domain" description="PLD phosphodiesterase" evidence="1">
    <location>
        <begin position="187"/>
        <end position="214"/>
    </location>
</feature>